<gene>
    <name evidence="2" type="primary">cowN</name>
    <name evidence="3" type="ORF">D779_0055</name>
</gene>
<keyword evidence="1 2" id="KW-0535">Nitrogen fixation</keyword>
<dbReference type="EMBL" id="AONC01000001">
    <property type="protein sequence ID" value="EXJ17228.1"/>
    <property type="molecule type" value="Genomic_DNA"/>
</dbReference>
<dbReference type="InterPro" id="IPR024899">
    <property type="entry name" value="CowN"/>
</dbReference>
<evidence type="ECO:0000256" key="1">
    <source>
        <dbReference type="ARBA" id="ARBA00023231"/>
    </source>
</evidence>
<dbReference type="Pfam" id="PF20543">
    <property type="entry name" value="CowN"/>
    <property type="match status" value="1"/>
</dbReference>
<evidence type="ECO:0000256" key="2">
    <source>
        <dbReference type="HAMAP-Rule" id="MF_02117"/>
    </source>
</evidence>
<keyword evidence="4" id="KW-1185">Reference proteome</keyword>
<dbReference type="Proteomes" id="UP000019460">
    <property type="component" value="Unassembled WGS sequence"/>
</dbReference>
<dbReference type="NCBIfam" id="NF033689">
    <property type="entry name" value="N2Fix_CO_CowN"/>
    <property type="match status" value="1"/>
</dbReference>
<comment type="similarity">
    <text evidence="2">Belongs to the CowN family.</text>
</comment>
<dbReference type="AlphaFoldDB" id="W9VCA9"/>
<organism evidence="3 4">
    <name type="scientific">Imhoffiella purpurea</name>
    <dbReference type="NCBI Taxonomy" id="1249627"/>
    <lineage>
        <taxon>Bacteria</taxon>
        <taxon>Pseudomonadati</taxon>
        <taxon>Pseudomonadota</taxon>
        <taxon>Gammaproteobacteria</taxon>
        <taxon>Chromatiales</taxon>
        <taxon>Chromatiaceae</taxon>
        <taxon>Imhoffiella</taxon>
    </lineage>
</organism>
<dbReference type="RefSeq" id="WP_081763241.1">
    <property type="nucleotide sequence ID" value="NZ_AONC01000001.1"/>
</dbReference>
<accession>W9VCA9</accession>
<reference evidence="3 4" key="1">
    <citation type="submission" date="2012-11" db="EMBL/GenBank/DDBJ databases">
        <title>Genome assembly of Thiorhodococcus sp. AK35.</title>
        <authorList>
            <person name="Nupur N."/>
            <person name="Khatri I."/>
            <person name="Subramanian S."/>
            <person name="Pinnaka A."/>
        </authorList>
    </citation>
    <scope>NUCLEOTIDE SEQUENCE [LARGE SCALE GENOMIC DNA]</scope>
    <source>
        <strain evidence="3 4">AK35</strain>
    </source>
</reference>
<dbReference type="GO" id="GO:0009399">
    <property type="term" value="P:nitrogen fixation"/>
    <property type="evidence" value="ECO:0007669"/>
    <property type="project" value="UniProtKB-UniRule"/>
</dbReference>
<dbReference type="OrthoDB" id="7689335at2"/>
<protein>
    <recommendedName>
        <fullName evidence="2">N(2)-fixation sustaining protein CowN</fullName>
    </recommendedName>
    <alternativeName>
        <fullName evidence="2">CO weal-nitrogenase</fullName>
    </alternativeName>
</protein>
<comment type="caution">
    <text evidence="3">The sequence shown here is derived from an EMBL/GenBank/DDBJ whole genome shotgun (WGS) entry which is preliminary data.</text>
</comment>
<dbReference type="STRING" id="1249627.D779_0055"/>
<proteinExistence type="inferred from homology"/>
<dbReference type="HAMAP" id="MF_02117">
    <property type="entry name" value="CowN"/>
    <property type="match status" value="1"/>
</dbReference>
<evidence type="ECO:0000313" key="3">
    <source>
        <dbReference type="EMBL" id="EXJ17228.1"/>
    </source>
</evidence>
<dbReference type="eggNOG" id="ENOG50330SG">
    <property type="taxonomic scope" value="Bacteria"/>
</dbReference>
<comment type="function">
    <text evidence="2">Is required to sustain N(2)-dependent growth in the presence of low levels of carbon monoxide (CO). Probably acts by protecting the N(2) fixation ability of the nitrogenase complex, which is inactivated in the presence of CO.</text>
</comment>
<name>W9VCA9_9GAMM</name>
<sequence>MQSTAAKVDRYVTFEGIECDDYARQVVVYIRDCLADGDRPSAWQDYFERKLIENAGMGQDELFLVGSQVNYIRELFEHYQHAEGLDLLDKIEEECC</sequence>
<evidence type="ECO:0000313" key="4">
    <source>
        <dbReference type="Proteomes" id="UP000019460"/>
    </source>
</evidence>